<keyword evidence="2" id="KW-1185">Reference proteome</keyword>
<evidence type="ECO:0000313" key="2">
    <source>
        <dbReference type="Proteomes" id="UP001207468"/>
    </source>
</evidence>
<organism evidence="1 2">
    <name type="scientific">Russula earlei</name>
    <dbReference type="NCBI Taxonomy" id="71964"/>
    <lineage>
        <taxon>Eukaryota</taxon>
        <taxon>Fungi</taxon>
        <taxon>Dikarya</taxon>
        <taxon>Basidiomycota</taxon>
        <taxon>Agaricomycotina</taxon>
        <taxon>Agaricomycetes</taxon>
        <taxon>Russulales</taxon>
        <taxon>Russulaceae</taxon>
        <taxon>Russula</taxon>
    </lineage>
</organism>
<protein>
    <submittedName>
        <fullName evidence="1">CHAT domain-containing protein</fullName>
    </submittedName>
</protein>
<evidence type="ECO:0000313" key="1">
    <source>
        <dbReference type="EMBL" id="KAI9509688.1"/>
    </source>
</evidence>
<gene>
    <name evidence="1" type="ORF">F5148DRAFT_1148123</name>
</gene>
<reference evidence="1" key="1">
    <citation type="submission" date="2021-03" db="EMBL/GenBank/DDBJ databases">
        <title>Evolutionary priming and transition to the ectomycorrhizal habit in an iconic lineage of mushroom-forming fungi: is preadaptation a requirement?</title>
        <authorList>
            <consortium name="DOE Joint Genome Institute"/>
            <person name="Looney B.P."/>
            <person name="Miyauchi S."/>
            <person name="Morin E."/>
            <person name="Drula E."/>
            <person name="Courty P.E."/>
            <person name="Chicoki N."/>
            <person name="Fauchery L."/>
            <person name="Kohler A."/>
            <person name="Kuo A."/>
            <person name="LaButti K."/>
            <person name="Pangilinan J."/>
            <person name="Lipzen A."/>
            <person name="Riley R."/>
            <person name="Andreopoulos W."/>
            <person name="He G."/>
            <person name="Johnson J."/>
            <person name="Barry K.W."/>
            <person name="Grigoriev I.V."/>
            <person name="Nagy L."/>
            <person name="Hibbett D."/>
            <person name="Henrissat B."/>
            <person name="Matheny P.B."/>
            <person name="Labbe J."/>
            <person name="Martin A.F."/>
        </authorList>
    </citation>
    <scope>NUCLEOTIDE SEQUENCE</scope>
    <source>
        <strain evidence="1">BPL698</strain>
    </source>
</reference>
<name>A0ACC0UD98_9AGAM</name>
<dbReference type="EMBL" id="JAGFNK010000058">
    <property type="protein sequence ID" value="KAI9509688.1"/>
    <property type="molecule type" value="Genomic_DNA"/>
</dbReference>
<dbReference type="Proteomes" id="UP001207468">
    <property type="component" value="Unassembled WGS sequence"/>
</dbReference>
<sequence length="915" mass="103794">MTCCYYPDTILVAFPVFKAWQRDYSDTFFSLLFALSLRSHESRQPEHVKWSIRGLRYLLNQPLDSEAFNIPTEMVTSTLAEQFKLQTVLEPDATMGDVEEMAVRCHELLNSDISKTLLVANIMALVCAVDGCTRKGVEWRAHSEKVIECLREANRSLPDLPEISIALAQCLYRRFEMAISNDDHEEGMAVLDKIIAFPLPPPEDRSSECLQKALQLVASFASTQWSFCGKSDYLEKEIHRFRSFLDGVSPEDPIRSVVVEQLSRLREMRQSVFAAAGLRGTHSIDSDPVPPFRDLITALSQSSGGSKVADDQPFNAIVLTRELTNVEDIEPAIEYYRLVIASYHPNSQTTLNARLCLGEVLYTAFSFTHDIRYLDESISVLRDLLTSMVQSRQHYGVIATLSSCLYRRFCWLHHKEDIDEVVQLLRVAVHHESVNIQHRFEMSCHWARIAHMHGHPSVLMAYDISMSFMQETLTFAPTLDTQHFQLVTMRQFYEVLPLDYASYLIHTGRLHQAIEILEQGRALLWSEMRGLRISVDQLRAANSHLADKIAALNKDLETIMLTISLTSNVDGDDQMDRIGLLQLQQKKLLDERDTIISQVRDLPGFQTFLKTPSFGTLSLGALRGPVVIINHSEWRSDILILLHNASPSLIPTSKDFYYRAIELRNRLTTSRIKHGLDSKNYERVLSSVLGGLYDLVGRPVIERLQSLNSRISSEQTFDKPSILLVAQPDQSLLSAFLETSTIKRLETTNVTTLMSNKATPSAVLERLRDHRFSHFVCHGKLETGKPFDASFQLHDGKRLTLLDLIRSQLPTAEFAFLSACHTAEMTEGSIADEALHLTAAMQYCGFRSVVGTMWGMADADGPELVDHFYKSMFSNKHAGTPYYERSARALRDAVRRLRKNGVPLERWVNFVHYGA</sequence>
<accession>A0ACC0UD98</accession>
<comment type="caution">
    <text evidence="1">The sequence shown here is derived from an EMBL/GenBank/DDBJ whole genome shotgun (WGS) entry which is preliminary data.</text>
</comment>
<proteinExistence type="predicted"/>